<keyword evidence="8" id="KW-0411">Iron-sulfur</keyword>
<comment type="cofactor">
    <cofactor evidence="2">
        <name>[4Fe-4S] cluster</name>
        <dbReference type="ChEBI" id="CHEBI:49883"/>
    </cofactor>
</comment>
<dbReference type="InterPro" id="IPR017900">
    <property type="entry name" value="4Fe4S_Fe_S_CS"/>
</dbReference>
<feature type="domain" description="4Fe-4S ferredoxin-type" evidence="9">
    <location>
        <begin position="39"/>
        <end position="68"/>
    </location>
</feature>
<accession>A0AA35T6C3</accession>
<dbReference type="GO" id="GO:0046872">
    <property type="term" value="F:metal ion binding"/>
    <property type="evidence" value="ECO:0007669"/>
    <property type="project" value="UniProtKB-KW"/>
</dbReference>
<evidence type="ECO:0000256" key="7">
    <source>
        <dbReference type="ARBA" id="ARBA00023004"/>
    </source>
</evidence>
<dbReference type="PANTHER" id="PTHR42859:SF2">
    <property type="entry name" value="FERREDOXIN"/>
    <property type="match status" value="1"/>
</dbReference>
<evidence type="ECO:0000256" key="3">
    <source>
        <dbReference type="ARBA" id="ARBA00022448"/>
    </source>
</evidence>
<dbReference type="InterPro" id="IPR050294">
    <property type="entry name" value="RnfB_subfamily"/>
</dbReference>
<evidence type="ECO:0000256" key="6">
    <source>
        <dbReference type="ARBA" id="ARBA00022982"/>
    </source>
</evidence>
<name>A0AA35T6C3_GEOBA</name>
<keyword evidence="3" id="KW-0813">Transport</keyword>
<keyword evidence="4" id="KW-0004">4Fe-4S</keyword>
<dbReference type="Gene3D" id="3.30.70.20">
    <property type="match status" value="1"/>
</dbReference>
<organism evidence="10 11">
    <name type="scientific">Geodia barretti</name>
    <name type="common">Barrett's horny sponge</name>
    <dbReference type="NCBI Taxonomy" id="519541"/>
    <lineage>
        <taxon>Eukaryota</taxon>
        <taxon>Metazoa</taxon>
        <taxon>Porifera</taxon>
        <taxon>Demospongiae</taxon>
        <taxon>Heteroscleromorpha</taxon>
        <taxon>Tetractinellida</taxon>
        <taxon>Astrophorina</taxon>
        <taxon>Geodiidae</taxon>
        <taxon>Geodia</taxon>
    </lineage>
</organism>
<keyword evidence="11" id="KW-1185">Reference proteome</keyword>
<reference evidence="10" key="1">
    <citation type="submission" date="2023-03" db="EMBL/GenBank/DDBJ databases">
        <authorList>
            <person name="Steffen K."/>
            <person name="Cardenas P."/>
        </authorList>
    </citation>
    <scope>NUCLEOTIDE SEQUENCE</scope>
</reference>
<comment type="cofactor">
    <cofactor evidence="1">
        <name>[3Fe-4S] cluster</name>
        <dbReference type="ChEBI" id="CHEBI:21137"/>
    </cofactor>
</comment>
<dbReference type="InterPro" id="IPR000813">
    <property type="entry name" value="7Fe_ferredoxin"/>
</dbReference>
<evidence type="ECO:0000256" key="2">
    <source>
        <dbReference type="ARBA" id="ARBA00001966"/>
    </source>
</evidence>
<keyword evidence="5" id="KW-0479">Metal-binding</keyword>
<evidence type="ECO:0000259" key="9">
    <source>
        <dbReference type="PROSITE" id="PS51379"/>
    </source>
</evidence>
<evidence type="ECO:0000256" key="4">
    <source>
        <dbReference type="ARBA" id="ARBA00022485"/>
    </source>
</evidence>
<dbReference type="PRINTS" id="PR00354">
    <property type="entry name" value="7FE8SFRDOXIN"/>
</dbReference>
<dbReference type="Proteomes" id="UP001174909">
    <property type="component" value="Unassembled WGS sequence"/>
</dbReference>
<evidence type="ECO:0000256" key="1">
    <source>
        <dbReference type="ARBA" id="ARBA00001927"/>
    </source>
</evidence>
<dbReference type="SUPFAM" id="SSF54862">
    <property type="entry name" value="4Fe-4S ferredoxins"/>
    <property type="match status" value="1"/>
</dbReference>
<dbReference type="GO" id="GO:0051539">
    <property type="term" value="F:4 iron, 4 sulfur cluster binding"/>
    <property type="evidence" value="ECO:0007669"/>
    <property type="project" value="UniProtKB-KW"/>
</dbReference>
<dbReference type="AlphaFoldDB" id="A0AA35T6C3"/>
<keyword evidence="7" id="KW-0408">Iron</keyword>
<dbReference type="PROSITE" id="PS51379">
    <property type="entry name" value="4FE4S_FER_2"/>
    <property type="match status" value="1"/>
</dbReference>
<evidence type="ECO:0000313" key="11">
    <source>
        <dbReference type="Proteomes" id="UP001174909"/>
    </source>
</evidence>
<proteinExistence type="predicted"/>
<dbReference type="Pfam" id="PF12838">
    <property type="entry name" value="Fer4_7"/>
    <property type="match status" value="1"/>
</dbReference>
<dbReference type="PROSITE" id="PS00198">
    <property type="entry name" value="4FE4S_FER_1"/>
    <property type="match status" value="1"/>
</dbReference>
<dbReference type="PANTHER" id="PTHR42859">
    <property type="entry name" value="OXIDOREDUCTASE"/>
    <property type="match status" value="1"/>
</dbReference>
<dbReference type="GO" id="GO:0009055">
    <property type="term" value="F:electron transfer activity"/>
    <property type="evidence" value="ECO:0007669"/>
    <property type="project" value="InterPro"/>
</dbReference>
<gene>
    <name evidence="10" type="ORF">GBAR_LOCUS22886</name>
</gene>
<keyword evidence="6" id="KW-0249">Electron transport</keyword>
<evidence type="ECO:0000256" key="5">
    <source>
        <dbReference type="ARBA" id="ARBA00022723"/>
    </source>
</evidence>
<evidence type="ECO:0000313" key="10">
    <source>
        <dbReference type="EMBL" id="CAI8041166.1"/>
    </source>
</evidence>
<dbReference type="InterPro" id="IPR017896">
    <property type="entry name" value="4Fe4S_Fe-S-bd"/>
</dbReference>
<protein>
    <submittedName>
        <fullName evidence="10">Ferredoxin</fullName>
    </submittedName>
</protein>
<evidence type="ECO:0000256" key="8">
    <source>
        <dbReference type="ARBA" id="ARBA00023014"/>
    </source>
</evidence>
<comment type="caution">
    <text evidence="10">The sequence shown here is derived from an EMBL/GenBank/DDBJ whole genome shotgun (WGS) entry which is preliminary data.</text>
</comment>
<dbReference type="EMBL" id="CASHTH010003165">
    <property type="protein sequence ID" value="CAI8041166.1"/>
    <property type="molecule type" value="Genomic_DNA"/>
</dbReference>
<sequence>MTYVICEPCIDLKDSSCVDVCPVDCIHPLPDADEFEGVNQLYIDPEECIDCGVCEPECPVEAIFMEEDVPEEWEDFIEINAVYFE</sequence>